<reference evidence="1" key="1">
    <citation type="submission" date="2017-10" db="EMBL/GenBank/DDBJ databases">
        <title>Genome sequence of cellulolytic Lachnospiraceae bacterium XHS1971 isolated from hotspring sediment.</title>
        <authorList>
            <person name="Vasudevan G."/>
            <person name="Joshi A.J."/>
            <person name="Hivarkar S."/>
            <person name="Lanjekar V.B."/>
            <person name="Dhakephalkar P.K."/>
            <person name="Dagar S."/>
        </authorList>
    </citation>
    <scope>NUCLEOTIDE SEQUENCE</scope>
    <source>
        <strain evidence="1">XHS1971</strain>
    </source>
</reference>
<evidence type="ECO:0000313" key="1">
    <source>
        <dbReference type="EMBL" id="PHV72057.1"/>
    </source>
</evidence>
<accession>A0AC61DGJ2</accession>
<proteinExistence type="predicted"/>
<keyword evidence="2" id="KW-1185">Reference proteome</keyword>
<protein>
    <submittedName>
        <fullName evidence="1">Uncharacterized protein</fullName>
    </submittedName>
</protein>
<gene>
    <name evidence="1" type="ORF">CS063_00840</name>
</gene>
<name>A0AC61DGJ2_9FIRM</name>
<dbReference type="EMBL" id="PEDL01000001">
    <property type="protein sequence ID" value="PHV72057.1"/>
    <property type="molecule type" value="Genomic_DNA"/>
</dbReference>
<dbReference type="Proteomes" id="UP000224460">
    <property type="component" value="Unassembled WGS sequence"/>
</dbReference>
<comment type="caution">
    <text evidence="1">The sequence shown here is derived from an EMBL/GenBank/DDBJ whole genome shotgun (WGS) entry which is preliminary data.</text>
</comment>
<organism evidence="1 2">
    <name type="scientific">Sporanaerobium hydrogeniformans</name>
    <dbReference type="NCBI Taxonomy" id="3072179"/>
    <lineage>
        <taxon>Bacteria</taxon>
        <taxon>Bacillati</taxon>
        <taxon>Bacillota</taxon>
        <taxon>Clostridia</taxon>
        <taxon>Lachnospirales</taxon>
        <taxon>Lachnospiraceae</taxon>
        <taxon>Sporanaerobium</taxon>
    </lineage>
</organism>
<sequence>MKTGRGKMELHLKEEHRVEFGEVDFKERLTLNGIIYYMQQVAANHALKLNFSYYKNEEKTSYFWIVARVKFIIDKYPKWQEQVAIETYPGGHDKLFAVRLFDLTNVKGEKIGHIIGDYILMDAKTNRPVKIKGAPAPLDILDFPYKGETLEKIQVPTTFEKEDFRKVRYSELDVNEHMNNAQHVRWAVDMLPIEIFEHKEIATLQINYTTGIEYGTSVWMRLHYDEQGEVVIWATNREDTIQYFIVKLTLRNL</sequence>
<evidence type="ECO:0000313" key="2">
    <source>
        <dbReference type="Proteomes" id="UP000224460"/>
    </source>
</evidence>